<evidence type="ECO:0000313" key="2">
    <source>
        <dbReference type="Proteomes" id="UP000027215"/>
    </source>
</evidence>
<dbReference type="RefSeq" id="WP_020852991.1">
    <property type="nucleotide sequence ID" value="NZ_CP006696.1"/>
</dbReference>
<dbReference type="PATRIC" id="fig|155920.8.peg.2191"/>
<dbReference type="HOGENOM" id="CLU_209916_0_0_6"/>
<organism evidence="1 2">
    <name type="scientific">Xylella fastidiosa subsp. sandyi Ann-1</name>
    <dbReference type="NCBI Taxonomy" id="155920"/>
    <lineage>
        <taxon>Bacteria</taxon>
        <taxon>Pseudomonadati</taxon>
        <taxon>Pseudomonadota</taxon>
        <taxon>Gammaproteobacteria</taxon>
        <taxon>Lysobacterales</taxon>
        <taxon>Lysobacteraceae</taxon>
        <taxon>Xylella</taxon>
    </lineage>
</organism>
<evidence type="ECO:0000313" key="1">
    <source>
        <dbReference type="EMBL" id="AIC11453.1"/>
    </source>
</evidence>
<accession>A0A060H7C7</accession>
<name>A0A060H7C7_XYLFS</name>
<dbReference type="KEGG" id="xfs:D934_09375"/>
<dbReference type="EMBL" id="CP006696">
    <property type="protein sequence ID" value="AIC11453.1"/>
    <property type="molecule type" value="Genomic_DNA"/>
</dbReference>
<gene>
    <name evidence="1" type="ORF">D934_09375</name>
</gene>
<proteinExistence type="predicted"/>
<dbReference type="AlphaFoldDB" id="A0A060H7C7"/>
<protein>
    <submittedName>
        <fullName evidence="1">Uncharacterized protein</fullName>
    </submittedName>
</protein>
<sequence length="60" mass="7074">MRITDTERGARMALNIAEMYVRQLDLWPDSLPQQFDFWLSVRAAALDQLDECYLLRQSLV</sequence>
<reference evidence="1 2" key="1">
    <citation type="submission" date="2013-08" db="EMBL/GenBank/DDBJ databases">
        <authorList>
            <person name="Stouthamer R."/>
            <person name="Nunney L."/>
        </authorList>
    </citation>
    <scope>NUCLEOTIDE SEQUENCE [LARGE SCALE GENOMIC DNA]</scope>
    <source>
        <strain evidence="2">ann-1</strain>
    </source>
</reference>
<dbReference type="Proteomes" id="UP000027215">
    <property type="component" value="Chromosome"/>
</dbReference>